<dbReference type="OrthoDB" id="4332438at2"/>
<dbReference type="RefSeq" id="WP_059203195.1">
    <property type="nucleotide sequence ID" value="NZ_JBIRRP010000013.1"/>
</dbReference>
<feature type="transmembrane region" description="Helical" evidence="2">
    <location>
        <begin position="158"/>
        <end position="176"/>
    </location>
</feature>
<gene>
    <name evidence="3" type="ORF">AQJ64_31075</name>
</gene>
<keyword evidence="4" id="KW-1185">Reference proteome</keyword>
<evidence type="ECO:0000313" key="4">
    <source>
        <dbReference type="Proteomes" id="UP000052982"/>
    </source>
</evidence>
<dbReference type="STRING" id="1943.AQJ64_31075"/>
<keyword evidence="2" id="KW-0472">Membrane</keyword>
<feature type="transmembrane region" description="Helical" evidence="2">
    <location>
        <begin position="35"/>
        <end position="54"/>
    </location>
</feature>
<evidence type="ECO:0000313" key="3">
    <source>
        <dbReference type="EMBL" id="KUN78427.1"/>
    </source>
</evidence>
<dbReference type="EMBL" id="LMWW01000053">
    <property type="protein sequence ID" value="KUN78427.1"/>
    <property type="molecule type" value="Genomic_DNA"/>
</dbReference>
<comment type="caution">
    <text evidence="3">The sequence shown here is derived from an EMBL/GenBank/DDBJ whole genome shotgun (WGS) entry which is preliminary data.</text>
</comment>
<name>A0A101SQS2_9ACTN</name>
<protein>
    <submittedName>
        <fullName evidence="3">Uncharacterized protein</fullName>
    </submittedName>
</protein>
<feature type="region of interest" description="Disordered" evidence="1">
    <location>
        <begin position="1"/>
        <end position="23"/>
    </location>
</feature>
<organism evidence="3 4">
    <name type="scientific">Streptomyces griseoruber</name>
    <dbReference type="NCBI Taxonomy" id="1943"/>
    <lineage>
        <taxon>Bacteria</taxon>
        <taxon>Bacillati</taxon>
        <taxon>Actinomycetota</taxon>
        <taxon>Actinomycetes</taxon>
        <taxon>Kitasatosporales</taxon>
        <taxon>Streptomycetaceae</taxon>
        <taxon>Streptomyces</taxon>
    </lineage>
</organism>
<evidence type="ECO:0000256" key="1">
    <source>
        <dbReference type="SAM" id="MobiDB-lite"/>
    </source>
</evidence>
<dbReference type="Proteomes" id="UP000052982">
    <property type="component" value="Unassembled WGS sequence"/>
</dbReference>
<sequence>MIPAMPATAASSHRRRRASPKARGASAAALRLGRLAAMGVVAAVILFAGVWGSWGTAQQVMLTKGRERGTIAVERCGEDTCWGPYTPVSAGSTARSRVVIEKSVAVRSGGTYAVVVKPDGDEVVRSGPAGVLYAWVPMGGALLLASVVVAGGLGRARWGWVLAGSGAALLTAAFLAV</sequence>
<accession>A0A101SQS2</accession>
<evidence type="ECO:0000256" key="2">
    <source>
        <dbReference type="SAM" id="Phobius"/>
    </source>
</evidence>
<keyword evidence="2" id="KW-1133">Transmembrane helix</keyword>
<proteinExistence type="predicted"/>
<dbReference type="AlphaFoldDB" id="A0A101SQS2"/>
<feature type="transmembrane region" description="Helical" evidence="2">
    <location>
        <begin position="132"/>
        <end position="151"/>
    </location>
</feature>
<reference evidence="3 4" key="1">
    <citation type="submission" date="2015-10" db="EMBL/GenBank/DDBJ databases">
        <title>Draft genome sequence of Streptomyces griseoruber DSM 40281, type strain for the species Streptomyces griseoruber.</title>
        <authorList>
            <person name="Ruckert C."/>
            <person name="Winkler A."/>
            <person name="Kalinowski J."/>
            <person name="Kampfer P."/>
            <person name="Glaeser S."/>
        </authorList>
    </citation>
    <scope>NUCLEOTIDE SEQUENCE [LARGE SCALE GENOMIC DNA]</scope>
    <source>
        <strain evidence="3 4">DSM 40281</strain>
    </source>
</reference>
<keyword evidence="2" id="KW-0812">Transmembrane</keyword>